<reference evidence="1" key="1">
    <citation type="submission" date="2016-10" db="EMBL/GenBank/DDBJ databases">
        <title>Sequence of Gallionella enrichment culture.</title>
        <authorList>
            <person name="Poehlein A."/>
            <person name="Muehling M."/>
            <person name="Daniel R."/>
        </authorList>
    </citation>
    <scope>NUCLEOTIDE SEQUENCE</scope>
</reference>
<gene>
    <name evidence="1" type="ORF">GALL_244210</name>
</gene>
<sequence>MFRSPFHRLTHLGAEAGFSQGHRLVSNGLPIKPSGTGRRHLGLNGQIGTDRQGHSAMALRIVELPQFNDRAQRAIADGVEIGQLDVVGASIDTIDHGIGGALQFVVEAAINQPADHRVVQTLAGQYIVCRPALDAVFGQAAMDAFDDVAALTQLSQGDFGSLIHHPLSRPKLMGEAQSFQSA</sequence>
<protein>
    <submittedName>
        <fullName evidence="1">Uncharacterized protein</fullName>
    </submittedName>
</protein>
<proteinExistence type="predicted"/>
<comment type="caution">
    <text evidence="1">The sequence shown here is derived from an EMBL/GenBank/DDBJ whole genome shotgun (WGS) entry which is preliminary data.</text>
</comment>
<organism evidence="1">
    <name type="scientific">mine drainage metagenome</name>
    <dbReference type="NCBI Taxonomy" id="410659"/>
    <lineage>
        <taxon>unclassified sequences</taxon>
        <taxon>metagenomes</taxon>
        <taxon>ecological metagenomes</taxon>
    </lineage>
</organism>
<dbReference type="AlphaFoldDB" id="A0A1J5RZP9"/>
<dbReference type="EMBL" id="MLJW01000204">
    <property type="protein sequence ID" value="OIQ93573.1"/>
    <property type="molecule type" value="Genomic_DNA"/>
</dbReference>
<name>A0A1J5RZP9_9ZZZZ</name>
<evidence type="ECO:0000313" key="1">
    <source>
        <dbReference type="EMBL" id="OIQ93573.1"/>
    </source>
</evidence>
<accession>A0A1J5RZP9</accession>